<dbReference type="AlphaFoldDB" id="A0A1G7MRH6"/>
<dbReference type="Pfam" id="PF13692">
    <property type="entry name" value="Glyco_trans_1_4"/>
    <property type="match status" value="1"/>
</dbReference>
<evidence type="ECO:0000259" key="3">
    <source>
        <dbReference type="Pfam" id="PF13439"/>
    </source>
</evidence>
<gene>
    <name evidence="4" type="ORF">SAMN05660324_0738</name>
</gene>
<keyword evidence="2" id="KW-0808">Transferase</keyword>
<protein>
    <recommendedName>
        <fullName evidence="3">Glycosyltransferase subfamily 4-like N-terminal domain-containing protein</fullName>
    </recommendedName>
</protein>
<dbReference type="PANTHER" id="PTHR12526">
    <property type="entry name" value="GLYCOSYLTRANSFERASE"/>
    <property type="match status" value="1"/>
</dbReference>
<evidence type="ECO:0000256" key="2">
    <source>
        <dbReference type="ARBA" id="ARBA00022679"/>
    </source>
</evidence>
<evidence type="ECO:0000313" key="4">
    <source>
        <dbReference type="EMBL" id="SDF63680.1"/>
    </source>
</evidence>
<organism evidence="4 5">
    <name type="scientific">Klenkia brasiliensis</name>
    <dbReference type="NCBI Taxonomy" id="333142"/>
    <lineage>
        <taxon>Bacteria</taxon>
        <taxon>Bacillati</taxon>
        <taxon>Actinomycetota</taxon>
        <taxon>Actinomycetes</taxon>
        <taxon>Geodermatophilales</taxon>
        <taxon>Geodermatophilaceae</taxon>
        <taxon>Klenkia</taxon>
    </lineage>
</organism>
<dbReference type="SUPFAM" id="SSF53756">
    <property type="entry name" value="UDP-Glycosyltransferase/glycogen phosphorylase"/>
    <property type="match status" value="1"/>
</dbReference>
<name>A0A1G7MRH6_9ACTN</name>
<dbReference type="Pfam" id="PF13439">
    <property type="entry name" value="Glyco_transf_4"/>
    <property type="match status" value="1"/>
</dbReference>
<feature type="domain" description="Glycosyltransferase subfamily 4-like N-terminal" evidence="3">
    <location>
        <begin position="32"/>
        <end position="188"/>
    </location>
</feature>
<dbReference type="GO" id="GO:0016757">
    <property type="term" value="F:glycosyltransferase activity"/>
    <property type="evidence" value="ECO:0007669"/>
    <property type="project" value="UniProtKB-KW"/>
</dbReference>
<dbReference type="EMBL" id="FNCF01000001">
    <property type="protein sequence ID" value="SDF63680.1"/>
    <property type="molecule type" value="Genomic_DNA"/>
</dbReference>
<evidence type="ECO:0000256" key="1">
    <source>
        <dbReference type="ARBA" id="ARBA00022676"/>
    </source>
</evidence>
<dbReference type="InterPro" id="IPR028098">
    <property type="entry name" value="Glyco_trans_4-like_N"/>
</dbReference>
<dbReference type="CDD" id="cd03811">
    <property type="entry name" value="GT4_GT28_WabH-like"/>
    <property type="match status" value="1"/>
</dbReference>
<dbReference type="Proteomes" id="UP000198863">
    <property type="component" value="Unassembled WGS sequence"/>
</dbReference>
<sequence length="386" mass="41301">MDRCTSVADRARRALVAHPSSDVYGSDLQLVESIHGLVAAGWDVTVTLPADGPLTGPLRGAGAEVVWLPVPVLRKALLRPRGLLTLVGDTLRWVRPASRLLRAQRPDVVYVNTVTVPTWLGLAAALRVPALVHVHEAESDLPRWQRFVLNAPLLLARRVVVNSHAARDTLLDAVRGLAGRTRVVHNGIAGPPAEPRPADRGDGPATLVLVGRLAPRKGSDVAVEAAALLRERGVDVRLELHGSVFPGYEWFEDELRERASRPDLAGHVELAGYTSPTWPVLARADVVLVPSRAEPFGNVAVEGQLALRPVVASAVQGLREIVLDGETGRSVPPDDPAALADAVQELLADRTAAAALAAAGRDRAVARFGVDRYRQAVVDQVTELAR</sequence>
<evidence type="ECO:0000313" key="5">
    <source>
        <dbReference type="Proteomes" id="UP000198863"/>
    </source>
</evidence>
<dbReference type="Gene3D" id="3.40.50.2000">
    <property type="entry name" value="Glycogen Phosphorylase B"/>
    <property type="match status" value="2"/>
</dbReference>
<reference evidence="5" key="1">
    <citation type="submission" date="2016-10" db="EMBL/GenBank/DDBJ databases">
        <authorList>
            <person name="Varghese N."/>
            <person name="Submissions S."/>
        </authorList>
    </citation>
    <scope>NUCLEOTIDE SEQUENCE [LARGE SCALE GENOMIC DNA]</scope>
    <source>
        <strain evidence="5">DSM 44526</strain>
    </source>
</reference>
<keyword evidence="5" id="KW-1185">Reference proteome</keyword>
<accession>A0A1G7MRH6</accession>
<keyword evidence="1" id="KW-0328">Glycosyltransferase</keyword>
<proteinExistence type="predicted"/>